<name>A0A7W6E776_9RHOB</name>
<dbReference type="Proteomes" id="UP000530268">
    <property type="component" value="Unassembled WGS sequence"/>
</dbReference>
<feature type="transmembrane region" description="Helical" evidence="1">
    <location>
        <begin position="96"/>
        <end position="120"/>
    </location>
</feature>
<accession>A0A7W6E776</accession>
<evidence type="ECO:0000313" key="3">
    <source>
        <dbReference type="Proteomes" id="UP000530268"/>
    </source>
</evidence>
<dbReference type="EMBL" id="JACIEI010000002">
    <property type="protein sequence ID" value="MBB3993300.1"/>
    <property type="molecule type" value="Genomic_DNA"/>
</dbReference>
<evidence type="ECO:0000313" key="2">
    <source>
        <dbReference type="EMBL" id="MBB3993300.1"/>
    </source>
</evidence>
<keyword evidence="1" id="KW-0472">Membrane</keyword>
<comment type="caution">
    <text evidence="2">The sequence shown here is derived from an EMBL/GenBank/DDBJ whole genome shotgun (WGS) entry which is preliminary data.</text>
</comment>
<dbReference type="AlphaFoldDB" id="A0A7W6E776"/>
<keyword evidence="1" id="KW-0812">Transmembrane</keyword>
<sequence>MITDKDMAAKSRKLRGLMQQKLDVKGRDLRQSLRRAGRRLPKSVRKHGAELMQAEILAHNPKTARQVDSAAVEKSYEIVRSHLAGLDEVEIRKSRILGMTGAVVANLLLVAIMFIVWLWWRGFV</sequence>
<protein>
    <submittedName>
        <fullName evidence="2">Uncharacterized protein</fullName>
    </submittedName>
</protein>
<reference evidence="2 3" key="1">
    <citation type="submission" date="2020-08" db="EMBL/GenBank/DDBJ databases">
        <title>Genomic Encyclopedia of Type Strains, Phase IV (KMG-IV): sequencing the most valuable type-strain genomes for metagenomic binning, comparative biology and taxonomic classification.</title>
        <authorList>
            <person name="Goeker M."/>
        </authorList>
    </citation>
    <scope>NUCLEOTIDE SEQUENCE [LARGE SCALE GENOMIC DNA]</scope>
    <source>
        <strain evidence="2 3">DSM 102234</strain>
    </source>
</reference>
<dbReference type="RefSeq" id="WP_184563246.1">
    <property type="nucleotide sequence ID" value="NZ_JACIEI010000002.1"/>
</dbReference>
<keyword evidence="1" id="KW-1133">Transmembrane helix</keyword>
<keyword evidence="3" id="KW-1185">Reference proteome</keyword>
<gene>
    <name evidence="2" type="ORF">GGR95_000928</name>
</gene>
<organism evidence="2 3">
    <name type="scientific">Sulfitobacter undariae</name>
    <dbReference type="NCBI Taxonomy" id="1563671"/>
    <lineage>
        <taxon>Bacteria</taxon>
        <taxon>Pseudomonadati</taxon>
        <taxon>Pseudomonadota</taxon>
        <taxon>Alphaproteobacteria</taxon>
        <taxon>Rhodobacterales</taxon>
        <taxon>Roseobacteraceae</taxon>
        <taxon>Sulfitobacter</taxon>
    </lineage>
</organism>
<proteinExistence type="predicted"/>
<evidence type="ECO:0000256" key="1">
    <source>
        <dbReference type="SAM" id="Phobius"/>
    </source>
</evidence>